<evidence type="ECO:0000313" key="10">
    <source>
        <dbReference type="WBParaSite" id="SRAE_2000122600.1"/>
    </source>
</evidence>
<reference evidence="10" key="2">
    <citation type="submission" date="2020-12" db="UniProtKB">
        <authorList>
            <consortium name="WormBaseParasite"/>
        </authorList>
    </citation>
    <scope>IDENTIFICATION</scope>
</reference>
<evidence type="ECO:0000259" key="7">
    <source>
        <dbReference type="Pfam" id="PF00291"/>
    </source>
</evidence>
<keyword evidence="9" id="KW-1185">Reference proteome</keyword>
<dbReference type="InterPro" id="IPR050147">
    <property type="entry name" value="Ser/Thr_Dehydratase"/>
</dbReference>
<dbReference type="FunFam" id="3.40.50.1100:FF:000007">
    <property type="entry name" value="L-threonine dehydratase catabolic TdcB"/>
    <property type="match status" value="1"/>
</dbReference>
<dbReference type="InterPro" id="IPR001926">
    <property type="entry name" value="TrpB-like_PALP"/>
</dbReference>
<keyword evidence="3" id="KW-0663">Pyridoxal phosphate</keyword>
<dbReference type="SUPFAM" id="SSF53686">
    <property type="entry name" value="Tryptophan synthase beta subunit-like PLP-dependent enzymes"/>
    <property type="match status" value="1"/>
</dbReference>
<dbReference type="GO" id="GO:0006565">
    <property type="term" value="P:L-serine catabolic process"/>
    <property type="evidence" value="ECO:0007669"/>
    <property type="project" value="TreeGrafter"/>
</dbReference>
<evidence type="ECO:0000256" key="4">
    <source>
        <dbReference type="ARBA" id="ARBA00023239"/>
    </source>
</evidence>
<dbReference type="InterPro" id="IPR036052">
    <property type="entry name" value="TrpB-like_PALP_sf"/>
</dbReference>
<dbReference type="PANTHER" id="PTHR48078">
    <property type="entry name" value="THREONINE DEHYDRATASE, MITOCHONDRIAL-RELATED"/>
    <property type="match status" value="1"/>
</dbReference>
<dbReference type="STRING" id="34506.A0A090LEI5"/>
<dbReference type="CDD" id="cd04886">
    <property type="entry name" value="ACT_ThrD-II-like"/>
    <property type="match status" value="1"/>
</dbReference>
<evidence type="ECO:0000256" key="2">
    <source>
        <dbReference type="ARBA" id="ARBA00010869"/>
    </source>
</evidence>
<comment type="cofactor">
    <cofactor evidence="1">
        <name>pyridoxal 5'-phosphate</name>
        <dbReference type="ChEBI" id="CHEBI:597326"/>
    </cofactor>
</comment>
<dbReference type="AlphaFoldDB" id="A0A090LEI5"/>
<name>A0A090LEI5_STRRB</name>
<dbReference type="CTD" id="36378922"/>
<dbReference type="RefSeq" id="XP_024505758.1">
    <property type="nucleotide sequence ID" value="XM_024652153.1"/>
</dbReference>
<dbReference type="CDD" id="cd01562">
    <property type="entry name" value="Thr-dehyd"/>
    <property type="match status" value="1"/>
</dbReference>
<dbReference type="Gene3D" id="3.40.50.1100">
    <property type="match status" value="2"/>
</dbReference>
<dbReference type="OrthoDB" id="4418812at2759"/>
<evidence type="ECO:0000313" key="11">
    <source>
        <dbReference type="WormBase" id="SRAE_2000122600"/>
    </source>
</evidence>
<reference evidence="8 9" key="1">
    <citation type="submission" date="2014-09" db="EMBL/GenBank/DDBJ databases">
        <authorList>
            <person name="Martin A.A."/>
        </authorList>
    </citation>
    <scope>NUCLEOTIDE SEQUENCE</scope>
    <source>
        <strain evidence="9">ED321</strain>
        <strain evidence="8">ED321 Heterogonic</strain>
    </source>
</reference>
<evidence type="ECO:0000256" key="1">
    <source>
        <dbReference type="ARBA" id="ARBA00001933"/>
    </source>
</evidence>
<gene>
    <name evidence="8 10 11" type="ORF">SRAE_2000122600</name>
</gene>
<feature type="domain" description="Tryptophan synthase beta chain-like PALP" evidence="7">
    <location>
        <begin position="35"/>
        <end position="325"/>
    </location>
</feature>
<evidence type="ECO:0000256" key="5">
    <source>
        <dbReference type="ARBA" id="ARBA00041766"/>
    </source>
</evidence>
<keyword evidence="4" id="KW-0456">Lyase</keyword>
<accession>A0A090LEI5</accession>
<dbReference type="WormBase" id="SRAE_2000122600">
    <property type="protein sequence ID" value="SRP09737"/>
    <property type="gene ID" value="WBGene00261428"/>
</dbReference>
<dbReference type="GeneID" id="36378922"/>
<dbReference type="InterPro" id="IPR044561">
    <property type="entry name" value="ACT_ThrD-II-like"/>
</dbReference>
<dbReference type="EMBL" id="LN609529">
    <property type="protein sequence ID" value="CEF66558.1"/>
    <property type="molecule type" value="Genomic_DNA"/>
</dbReference>
<evidence type="ECO:0000256" key="6">
    <source>
        <dbReference type="ARBA" id="ARBA00042605"/>
    </source>
</evidence>
<comment type="similarity">
    <text evidence="2">Belongs to the serine/threonine dehydratase family.</text>
</comment>
<dbReference type="PANTHER" id="PTHR48078:SF19">
    <property type="entry name" value="ACT DOMAIN-CONTAINING PROTEIN"/>
    <property type="match status" value="1"/>
</dbReference>
<evidence type="ECO:0000313" key="9">
    <source>
        <dbReference type="Proteomes" id="UP000035682"/>
    </source>
</evidence>
<protein>
    <recommendedName>
        <fullName evidence="5">L-serine deaminase</fullName>
    </recommendedName>
    <alternativeName>
        <fullName evidence="6">L-threonine dehydratase</fullName>
    </alternativeName>
</protein>
<proteinExistence type="inferred from homology"/>
<dbReference type="GO" id="GO:0003941">
    <property type="term" value="F:L-serine ammonia-lyase activity"/>
    <property type="evidence" value="ECO:0007669"/>
    <property type="project" value="TreeGrafter"/>
</dbReference>
<evidence type="ECO:0000256" key="3">
    <source>
        <dbReference type="ARBA" id="ARBA00022898"/>
    </source>
</evidence>
<organism evidence="8">
    <name type="scientific">Strongyloides ratti</name>
    <name type="common">Parasitic roundworm</name>
    <dbReference type="NCBI Taxonomy" id="34506"/>
    <lineage>
        <taxon>Eukaryota</taxon>
        <taxon>Metazoa</taxon>
        <taxon>Ecdysozoa</taxon>
        <taxon>Nematoda</taxon>
        <taxon>Chromadorea</taxon>
        <taxon>Rhabditida</taxon>
        <taxon>Tylenchina</taxon>
        <taxon>Panagrolaimomorpha</taxon>
        <taxon>Strongyloidoidea</taxon>
        <taxon>Strongyloididae</taxon>
        <taxon>Strongyloides</taxon>
    </lineage>
</organism>
<dbReference type="GO" id="GO:0009097">
    <property type="term" value="P:isoleucine biosynthetic process"/>
    <property type="evidence" value="ECO:0007669"/>
    <property type="project" value="TreeGrafter"/>
</dbReference>
<dbReference type="GO" id="GO:0006567">
    <property type="term" value="P:L-threonine catabolic process"/>
    <property type="evidence" value="ECO:0007669"/>
    <property type="project" value="TreeGrafter"/>
</dbReference>
<sequence length="432" mass="47545">MLEKKDKSTFDVHCDPDNPKILQFHEIKEAMKRIKSGIKKTPLEISDHISRATGAEVYLKKEFMQFTSSFKERGARNALLKLSEEEKKLGVYAASAGNHGLALSYHGRDLNIDINIYMPVFAPLIKIENCKKLGANVVLIGDTVNDSKDAALKESIKRGGKYINGYDNIDILAGAGTVALEILEDIPDVDIIIIPIGGGGLIAGMSVAIKTIKPSIKIIGVQAASCPAFHVSLKNNKYTSVKCKPTIADGLAVEKIGVNAFATAKKYIDYSFCIDEEDIAMGVYRLLEWERLICEGAGAISGAALLNNEISELIKGKKIVCILSGGNIDITKLTGCLDKGLALDRRIIRFNVLILERPDALAQVINIISKVGAIVKDIRHERGFEKLGTLHTRIRVTCETIGMEHADTLESEIKKCYKSAYFYPYHDDYEKK</sequence>
<dbReference type="Pfam" id="PF00291">
    <property type="entry name" value="PALP"/>
    <property type="match status" value="1"/>
</dbReference>
<dbReference type="GO" id="GO:0004794">
    <property type="term" value="F:threonine deaminase activity"/>
    <property type="evidence" value="ECO:0007669"/>
    <property type="project" value="TreeGrafter"/>
</dbReference>
<dbReference type="Proteomes" id="UP000035682">
    <property type="component" value="Unplaced"/>
</dbReference>
<dbReference type="WBParaSite" id="SRAE_2000122600.1">
    <property type="protein sequence ID" value="SRAE_2000122600.1"/>
    <property type="gene ID" value="WBGene00261428"/>
</dbReference>
<evidence type="ECO:0000313" key="8">
    <source>
        <dbReference type="EMBL" id="CEF66558.1"/>
    </source>
</evidence>